<keyword evidence="1 4" id="KW-0808">Transferase</keyword>
<dbReference type="RefSeq" id="WP_137012073.1">
    <property type="nucleotide sequence ID" value="NZ_SZPX01000002.1"/>
</dbReference>
<dbReference type="NCBIfam" id="TIGR00466">
    <property type="entry name" value="kdsB"/>
    <property type="match status" value="1"/>
</dbReference>
<dbReference type="NCBIfam" id="NF003952">
    <property type="entry name" value="PRK05450.1-5"/>
    <property type="match status" value="1"/>
</dbReference>
<organism evidence="4 5">
    <name type="scientific">Sulfurimonas crateris</name>
    <dbReference type="NCBI Taxonomy" id="2574727"/>
    <lineage>
        <taxon>Bacteria</taxon>
        <taxon>Pseudomonadati</taxon>
        <taxon>Campylobacterota</taxon>
        <taxon>Epsilonproteobacteria</taxon>
        <taxon>Campylobacterales</taxon>
        <taxon>Sulfurimonadaceae</taxon>
        <taxon>Sulfurimonas</taxon>
    </lineage>
</organism>
<evidence type="ECO:0000313" key="4">
    <source>
        <dbReference type="EMBL" id="TKI70232.1"/>
    </source>
</evidence>
<dbReference type="EC" id="2.7.7.38" evidence="4"/>
<protein>
    <submittedName>
        <fullName evidence="4">3-deoxy-manno-octulosonate cytidylyltransferase</fullName>
        <ecNumber evidence="4">2.7.7.38</ecNumber>
    </submittedName>
</protein>
<dbReference type="GO" id="GO:0005829">
    <property type="term" value="C:cytosol"/>
    <property type="evidence" value="ECO:0007669"/>
    <property type="project" value="TreeGrafter"/>
</dbReference>
<dbReference type="GO" id="GO:0009103">
    <property type="term" value="P:lipopolysaccharide biosynthetic process"/>
    <property type="evidence" value="ECO:0007669"/>
    <property type="project" value="UniProtKB-KW"/>
</dbReference>
<sequence>MIIIPARLASSRFPQKVLADIGGVPMVVRTAQRVAHLGRVVVAADDELIISTCRAHGVEAMLTSTTHKSGTDRINECANILKVDDDELIINVQADEPFIEADVVEKLIKRLEELKQKGEEFIMASCYNSINSESAQDANLVKVVLDDQDNAIYFSRSPIPYNRSGEAQYFGHIGIYGFSKKSLKEFCDLNDAPIEDIEKLEQLRAIYHQKKISMVKVTSTGFGIDTEEDLKRAVEIFL</sequence>
<dbReference type="InterPro" id="IPR004528">
    <property type="entry name" value="KdsB"/>
</dbReference>
<dbReference type="CDD" id="cd02517">
    <property type="entry name" value="CMP-KDO-Synthetase"/>
    <property type="match status" value="1"/>
</dbReference>
<dbReference type="OrthoDB" id="9815559at2"/>
<gene>
    <name evidence="4" type="primary">kdsB</name>
    <name evidence="4" type="ORF">FCU45_02790</name>
</gene>
<dbReference type="InterPro" id="IPR003329">
    <property type="entry name" value="Cytidylyl_trans"/>
</dbReference>
<keyword evidence="5" id="KW-1185">Reference proteome</keyword>
<comment type="caution">
    <text evidence="4">The sequence shown here is derived from an EMBL/GenBank/DDBJ whole genome shotgun (WGS) entry which is preliminary data.</text>
</comment>
<dbReference type="SUPFAM" id="SSF53448">
    <property type="entry name" value="Nucleotide-diphospho-sugar transferases"/>
    <property type="match status" value="1"/>
</dbReference>
<keyword evidence="3" id="KW-0448">Lipopolysaccharide biosynthesis</keyword>
<dbReference type="InterPro" id="IPR029044">
    <property type="entry name" value="Nucleotide-diphossugar_trans"/>
</dbReference>
<proteinExistence type="predicted"/>
<evidence type="ECO:0000256" key="2">
    <source>
        <dbReference type="ARBA" id="ARBA00022695"/>
    </source>
</evidence>
<dbReference type="PANTHER" id="PTHR42866">
    <property type="entry name" value="3-DEOXY-MANNO-OCTULOSONATE CYTIDYLYLTRANSFERASE"/>
    <property type="match status" value="1"/>
</dbReference>
<evidence type="ECO:0000256" key="1">
    <source>
        <dbReference type="ARBA" id="ARBA00022679"/>
    </source>
</evidence>
<evidence type="ECO:0000313" key="5">
    <source>
        <dbReference type="Proteomes" id="UP000309561"/>
    </source>
</evidence>
<dbReference type="Proteomes" id="UP000309561">
    <property type="component" value="Unassembled WGS sequence"/>
</dbReference>
<name>A0A4U2Z9E8_9BACT</name>
<dbReference type="Gene3D" id="3.90.550.10">
    <property type="entry name" value="Spore Coat Polysaccharide Biosynthesis Protein SpsA, Chain A"/>
    <property type="match status" value="1"/>
</dbReference>
<keyword evidence="2 4" id="KW-0548">Nucleotidyltransferase</keyword>
<dbReference type="GO" id="GO:0008690">
    <property type="term" value="F:3-deoxy-manno-octulosonate cytidylyltransferase activity"/>
    <property type="evidence" value="ECO:0007669"/>
    <property type="project" value="UniProtKB-EC"/>
</dbReference>
<dbReference type="AlphaFoldDB" id="A0A4U2Z9E8"/>
<reference evidence="4 5" key="1">
    <citation type="submission" date="2019-04" db="EMBL/GenBank/DDBJ databases">
        <title>Sulfurimonas crateris sp. nov. a facultative anaerobic sulfur-oxidizing chemolithautotrophic bacterium isolated from a terrestrial mud vulcano.</title>
        <authorList>
            <person name="Ratnikova N.M."/>
            <person name="Slobodkin A.I."/>
            <person name="Merkel A.Y."/>
            <person name="Novikov A."/>
            <person name="Bonch-Osmolovskaya E.A."/>
            <person name="Slobodkina G.B."/>
        </authorList>
    </citation>
    <scope>NUCLEOTIDE SEQUENCE [LARGE SCALE GENOMIC DNA]</scope>
    <source>
        <strain evidence="4 5">SN118</strain>
    </source>
</reference>
<dbReference type="PANTHER" id="PTHR42866:SF2">
    <property type="entry name" value="3-DEOXY-MANNO-OCTULOSONATE CYTIDYLYLTRANSFERASE, MITOCHONDRIAL"/>
    <property type="match status" value="1"/>
</dbReference>
<dbReference type="EMBL" id="SZPX01000002">
    <property type="protein sequence ID" value="TKI70232.1"/>
    <property type="molecule type" value="Genomic_DNA"/>
</dbReference>
<dbReference type="Pfam" id="PF02348">
    <property type="entry name" value="CTP_transf_3"/>
    <property type="match status" value="1"/>
</dbReference>
<accession>A0A4U2Z9E8</accession>
<evidence type="ECO:0000256" key="3">
    <source>
        <dbReference type="ARBA" id="ARBA00022985"/>
    </source>
</evidence>